<evidence type="ECO:0000259" key="2">
    <source>
        <dbReference type="Pfam" id="PF05065"/>
    </source>
</evidence>
<reference evidence="3" key="1">
    <citation type="submission" date="2022-09" db="EMBL/GenBank/DDBJ databases">
        <title>Genome analysis and characterization of larvicidal activity of Brevibacillus strains.</title>
        <authorList>
            <person name="Patrusheva E.V."/>
            <person name="Izotova A.O."/>
            <person name="Toshchakov S.V."/>
            <person name="Sineoky S.P."/>
        </authorList>
    </citation>
    <scope>NUCLEOTIDE SEQUENCE</scope>
    <source>
        <strain evidence="3">VKPM_B-13247</strain>
    </source>
</reference>
<dbReference type="NCBIfam" id="TIGR01554">
    <property type="entry name" value="major_cap_HK97"/>
    <property type="match status" value="1"/>
</dbReference>
<dbReference type="Pfam" id="PF05065">
    <property type="entry name" value="Phage_capsid"/>
    <property type="match status" value="1"/>
</dbReference>
<dbReference type="EMBL" id="JAPTNE010000003">
    <property type="protein sequence ID" value="MCZ0805846.1"/>
    <property type="molecule type" value="Genomic_DNA"/>
</dbReference>
<protein>
    <submittedName>
        <fullName evidence="3">Phage major capsid protein</fullName>
    </submittedName>
</protein>
<dbReference type="InterPro" id="IPR024455">
    <property type="entry name" value="Phage_capsid"/>
</dbReference>
<organism evidence="3 4">
    <name type="scientific">Brevibacillus laterosporus</name>
    <name type="common">Bacillus laterosporus</name>
    <dbReference type="NCBI Taxonomy" id="1465"/>
    <lineage>
        <taxon>Bacteria</taxon>
        <taxon>Bacillati</taxon>
        <taxon>Bacillota</taxon>
        <taxon>Bacilli</taxon>
        <taxon>Bacillales</taxon>
        <taxon>Paenibacillaceae</taxon>
        <taxon>Brevibacillus</taxon>
    </lineage>
</organism>
<comment type="subcellular location">
    <subcellularLocation>
        <location evidence="1">Virion</location>
    </subcellularLocation>
</comment>
<feature type="domain" description="Phage capsid-like C-terminal" evidence="2">
    <location>
        <begin position="230"/>
        <end position="447"/>
    </location>
</feature>
<evidence type="ECO:0000313" key="3">
    <source>
        <dbReference type="EMBL" id="MCZ0805846.1"/>
    </source>
</evidence>
<dbReference type="AlphaFoldDB" id="A0AAP3G765"/>
<comment type="caution">
    <text evidence="3">The sequence shown here is derived from an EMBL/GenBank/DDBJ whole genome shotgun (WGS) entry which is preliminary data.</text>
</comment>
<accession>A0AAP3G765</accession>
<evidence type="ECO:0000313" key="4">
    <source>
        <dbReference type="Proteomes" id="UP001077662"/>
    </source>
</evidence>
<gene>
    <name evidence="3" type="ORF">O0554_02780</name>
</gene>
<proteinExistence type="predicted"/>
<dbReference type="Gene3D" id="3.30.2400.10">
    <property type="entry name" value="Major capsid protein gp5"/>
    <property type="match status" value="1"/>
</dbReference>
<dbReference type="Proteomes" id="UP001077662">
    <property type="component" value="Unassembled WGS sequence"/>
</dbReference>
<evidence type="ECO:0000256" key="1">
    <source>
        <dbReference type="ARBA" id="ARBA00004328"/>
    </source>
</evidence>
<dbReference type="Gene3D" id="3.30.2320.10">
    <property type="entry name" value="hypothetical protein PF0899 domain"/>
    <property type="match status" value="1"/>
</dbReference>
<sequence length="472" mass="51711">MEKQNAMLFSMNLQYFNETTVQELLQMRAEKIERQQTIIALAKSEESRDLTKEEDQEFETLESEILEMDSKIEARQKMERRESIVANRTKELGTTVTPFRPSALFGASVQDTPRDNGGFSNFGEFVHALRFGDDKGRLSALATGQGDGGGKQVPPAFHDQLMSFRNEWTMGGDGGAESFLPQQYRPNTVLQINPETTIVRPRANVLPAGDPPDAKITLPSLDQGSKGVYGGVEVKWIGEGKTKPDTSGELDEITLQPNEVAASTVVTDKLLRNWQSANKFISSLLTKAMDAAEDIAFLTGNGIGKPQGILNAKGGLAVNRETANKISYVDIVYMLAKLLPDSIGDAMWVAHQSALPQLMTLQDGAGRYIFVQGDATKGIPSTLAGIPIRFTGRTKPLGQKGDLALLDISYYLIKDGSGPFVSASEHVLFRDNKTVIKAFWNVDGKPWVIEPLTLEDGVTQVSPYVELDVPKV</sequence>
<name>A0AAP3G765_BRELA</name>
<dbReference type="SUPFAM" id="SSF56563">
    <property type="entry name" value="Major capsid protein gp5"/>
    <property type="match status" value="1"/>
</dbReference>
<dbReference type="InterPro" id="IPR054612">
    <property type="entry name" value="Phage_capsid-like_C"/>
</dbReference>
<dbReference type="RefSeq" id="WP_119732321.1">
    <property type="nucleotide sequence ID" value="NZ_CP032410.1"/>
</dbReference>